<dbReference type="SUPFAM" id="SSF53474">
    <property type="entry name" value="alpha/beta-Hydrolases"/>
    <property type="match status" value="1"/>
</dbReference>
<evidence type="ECO:0000256" key="1">
    <source>
        <dbReference type="SAM" id="Phobius"/>
    </source>
</evidence>
<reference evidence="2 3" key="1">
    <citation type="submission" date="2018-06" db="EMBL/GenBank/DDBJ databases">
        <authorList>
            <consortium name="Pathogen Informatics"/>
            <person name="Doyle S."/>
        </authorList>
    </citation>
    <scope>NUCLEOTIDE SEQUENCE [LARGE SCALE GENOMIC DNA]</scope>
    <source>
        <strain evidence="2 3">NCTC11370</strain>
    </source>
</reference>
<organism evidence="2 3">
    <name type="scientific">Fluoribacter dumoffii</name>
    <dbReference type="NCBI Taxonomy" id="463"/>
    <lineage>
        <taxon>Bacteria</taxon>
        <taxon>Pseudomonadati</taxon>
        <taxon>Pseudomonadota</taxon>
        <taxon>Gammaproteobacteria</taxon>
        <taxon>Legionellales</taxon>
        <taxon>Legionellaceae</taxon>
        <taxon>Fluoribacter</taxon>
    </lineage>
</organism>
<dbReference type="AlphaFoldDB" id="A0A377GB93"/>
<feature type="transmembrane region" description="Helical" evidence="1">
    <location>
        <begin position="389"/>
        <end position="410"/>
    </location>
</feature>
<feature type="transmembrane region" description="Helical" evidence="1">
    <location>
        <begin position="357"/>
        <end position="377"/>
    </location>
</feature>
<keyword evidence="1" id="KW-1133">Transmembrane helix</keyword>
<keyword evidence="1" id="KW-0472">Membrane</keyword>
<evidence type="ECO:0000313" key="3">
    <source>
        <dbReference type="Proteomes" id="UP000254554"/>
    </source>
</evidence>
<keyword evidence="3" id="KW-1185">Reference proteome</keyword>
<dbReference type="RefSeq" id="WP_010654020.1">
    <property type="nucleotide sequence ID" value="NZ_JAPHOO010000001.1"/>
</dbReference>
<name>A0A377GB93_9GAMM</name>
<protein>
    <submittedName>
        <fullName evidence="2">Uncharacterized protein</fullName>
    </submittedName>
</protein>
<accession>A0A377GB93</accession>
<evidence type="ECO:0000313" key="2">
    <source>
        <dbReference type="EMBL" id="STO21751.1"/>
    </source>
</evidence>
<dbReference type="EMBL" id="UGGT01000001">
    <property type="protein sequence ID" value="STO21751.1"/>
    <property type="molecule type" value="Genomic_DNA"/>
</dbReference>
<dbReference type="GeneID" id="93291612"/>
<dbReference type="STRING" id="1094715.GCA_000236165_00595"/>
<dbReference type="InterPro" id="IPR029058">
    <property type="entry name" value="AB_hydrolase_fold"/>
</dbReference>
<feature type="transmembrane region" description="Helical" evidence="1">
    <location>
        <begin position="416"/>
        <end position="434"/>
    </location>
</feature>
<keyword evidence="1" id="KW-0812">Transmembrane</keyword>
<sequence>MTIESSFRGGLELNFASEGKFENTDGAAQESMAPIIARNAVRFLMMGWTKQWTEFLTSAVAHAVFVKRDHELLRELRLAFQQGFLEVFRQLKDKKLTSEQKEQFNLYLSNCLALLPYGDLTPYESFQIPQYIDDHLELVEYQVKPIELTARTGWQQYFIKDEDRVFAYGLEPLFQNKAESHLIFMGTTYPAGQGFLPQVNTDSKGFETVGKSLYRTGRSRIHEWLGTQKNKIHVCGVSLGGSLSLLLALDKGNYSLSRVDALNPAGLHDSWFKDTDDHWDNLTDKPLVVVQKQGNDPVSAFGIWKDDWIILHVTPPPDKQGPNPFCDHFLNYAGFADTTFTYIKPEQDNSNRKTRNLLLYTLGRSLIYGLFLLPYTYVVRPIVYFSLNYWMFSVPLLGIGVGIGLTLAGILPLVPLLIMAGGLIATVLGYSSYLSDRKKFETSSPIQGLIEKEGLPAMHHPSLSRNPTMDIYKEENSVNVNLTYQQIHTYYDVMRRLVKGKNFLPDDEKKSKHVPGYNKRDLLMESSDSQKAGYTIPFTVTKAKAAHIRHTLSLVHQLGIENEKLKAGLDKCYTEYCIGKHR</sequence>
<dbReference type="OrthoDB" id="5645591at2"/>
<gene>
    <name evidence="2" type="ORF">NCTC11370_01830</name>
</gene>
<proteinExistence type="predicted"/>
<dbReference type="Proteomes" id="UP000254554">
    <property type="component" value="Unassembled WGS sequence"/>
</dbReference>